<keyword evidence="1" id="KW-0472">Membrane</keyword>
<organism evidence="2 3">
    <name type="scientific">Candidatus Andersenbacteria bacterium CG10_big_fil_rev_8_21_14_0_10_54_11</name>
    <dbReference type="NCBI Taxonomy" id="1974485"/>
    <lineage>
        <taxon>Bacteria</taxon>
        <taxon>Candidatus Anderseniibacteriota</taxon>
    </lineage>
</organism>
<evidence type="ECO:0000313" key="2">
    <source>
        <dbReference type="EMBL" id="PIT98514.1"/>
    </source>
</evidence>
<gene>
    <name evidence="2" type="ORF">COT71_00240</name>
</gene>
<proteinExistence type="predicted"/>
<dbReference type="InterPro" id="IPR007813">
    <property type="entry name" value="PilN"/>
</dbReference>
<protein>
    <submittedName>
        <fullName evidence="2">Uncharacterized protein</fullName>
    </submittedName>
</protein>
<accession>A0A2M6X0J1</accession>
<dbReference type="Pfam" id="PF05137">
    <property type="entry name" value="PilN"/>
    <property type="match status" value="1"/>
</dbReference>
<name>A0A2M6X0J1_9BACT</name>
<dbReference type="AlphaFoldDB" id="A0A2M6X0J1"/>
<dbReference type="Proteomes" id="UP000230731">
    <property type="component" value="Unassembled WGS sequence"/>
</dbReference>
<reference evidence="3" key="1">
    <citation type="submission" date="2017-09" db="EMBL/GenBank/DDBJ databases">
        <title>Depth-based differentiation of microbial function through sediment-hosted aquifers and enrichment of novel symbionts in the deep terrestrial subsurface.</title>
        <authorList>
            <person name="Probst A.J."/>
            <person name="Ladd B."/>
            <person name="Jarett J.K."/>
            <person name="Geller-Mcgrath D.E."/>
            <person name="Sieber C.M.K."/>
            <person name="Emerson J.B."/>
            <person name="Anantharaman K."/>
            <person name="Thomas B.C."/>
            <person name="Malmstrom R."/>
            <person name="Stieglmeier M."/>
            <person name="Klingl A."/>
            <person name="Woyke T."/>
            <person name="Ryan C.M."/>
            <person name="Banfield J.F."/>
        </authorList>
    </citation>
    <scope>NUCLEOTIDE SEQUENCE [LARGE SCALE GENOMIC DNA]</scope>
</reference>
<comment type="caution">
    <text evidence="2">The sequence shown here is derived from an EMBL/GenBank/DDBJ whole genome shotgun (WGS) entry which is preliminary data.</text>
</comment>
<feature type="transmembrane region" description="Helical" evidence="1">
    <location>
        <begin position="31"/>
        <end position="53"/>
    </location>
</feature>
<dbReference type="EMBL" id="PEZP01000003">
    <property type="protein sequence ID" value="PIT98514.1"/>
    <property type="molecule type" value="Genomic_DNA"/>
</dbReference>
<evidence type="ECO:0000313" key="3">
    <source>
        <dbReference type="Proteomes" id="UP000230731"/>
    </source>
</evidence>
<evidence type="ECO:0000256" key="1">
    <source>
        <dbReference type="SAM" id="Phobius"/>
    </source>
</evidence>
<keyword evidence="1" id="KW-1133">Transmembrane helix</keyword>
<sequence>MRVQKEEINLLPQPLQQARVRRLYVSRLRQLVFTLAGAMVLVVSVYAVVWWRLTLRVQDAASASSGAVAAADGAVRLNAVLFQIVQQQEAGREWLPMLADVFAAAPSGVQLTAVSGHSTDNALTVAGVADERAAIIAFQQSLASLPWVDQLDAPLSNLSIGDVNDFTFVLRAATSL</sequence>
<keyword evidence="1" id="KW-0812">Transmembrane</keyword>